<dbReference type="EMBL" id="UYRT01078139">
    <property type="protein sequence ID" value="VDN17876.1"/>
    <property type="molecule type" value="Genomic_DNA"/>
</dbReference>
<evidence type="ECO:0000313" key="3">
    <source>
        <dbReference type="WBParaSite" id="GPUH_0001077801-mRNA-1"/>
    </source>
</evidence>
<dbReference type="Proteomes" id="UP000271098">
    <property type="component" value="Unassembled WGS sequence"/>
</dbReference>
<sequence length="88" mass="8924">MERTNLEHLQVPVKVAREIGIRFPNLPGFSSNMVRREAQLTPSNLAATGPAGTAVTTTAAAVTISAAASVSVVSSSSSVSPTTTAALT</sequence>
<organism evidence="3">
    <name type="scientific">Gongylonema pulchrum</name>
    <dbReference type="NCBI Taxonomy" id="637853"/>
    <lineage>
        <taxon>Eukaryota</taxon>
        <taxon>Metazoa</taxon>
        <taxon>Ecdysozoa</taxon>
        <taxon>Nematoda</taxon>
        <taxon>Chromadorea</taxon>
        <taxon>Rhabditida</taxon>
        <taxon>Spirurina</taxon>
        <taxon>Spiruromorpha</taxon>
        <taxon>Spiruroidea</taxon>
        <taxon>Gongylonematidae</taxon>
        <taxon>Gongylonema</taxon>
    </lineage>
</organism>
<dbReference type="WBParaSite" id="GPUH_0001077801-mRNA-1">
    <property type="protein sequence ID" value="GPUH_0001077801-mRNA-1"/>
    <property type="gene ID" value="GPUH_0001077801"/>
</dbReference>
<dbReference type="AlphaFoldDB" id="A0A183DPX4"/>
<evidence type="ECO:0000313" key="2">
    <source>
        <dbReference type="Proteomes" id="UP000271098"/>
    </source>
</evidence>
<reference evidence="3" key="1">
    <citation type="submission" date="2016-06" db="UniProtKB">
        <authorList>
            <consortium name="WormBaseParasite"/>
        </authorList>
    </citation>
    <scope>IDENTIFICATION</scope>
</reference>
<gene>
    <name evidence="1" type="ORF">GPUH_LOCUS10765</name>
</gene>
<accession>A0A183DPX4</accession>
<keyword evidence="2" id="KW-1185">Reference proteome</keyword>
<protein>
    <submittedName>
        <fullName evidence="3">Copine domain-containing protein</fullName>
    </submittedName>
</protein>
<dbReference type="OrthoDB" id="5867255at2759"/>
<name>A0A183DPX4_9BILA</name>
<proteinExistence type="predicted"/>
<reference evidence="1 2" key="2">
    <citation type="submission" date="2018-11" db="EMBL/GenBank/DDBJ databases">
        <authorList>
            <consortium name="Pathogen Informatics"/>
        </authorList>
    </citation>
    <scope>NUCLEOTIDE SEQUENCE [LARGE SCALE GENOMIC DNA]</scope>
</reference>
<evidence type="ECO:0000313" key="1">
    <source>
        <dbReference type="EMBL" id="VDN17876.1"/>
    </source>
</evidence>